<sequence length="417" mass="43925">MGLIQAAAGAIGGTLADQWLDAIAAQDMGEGIVFTKGAQMRQGGRGSNKRGSQDIISDGSKLLVYDRQALLITDSGKIVDFSTEPGAYTFNSGSAPSLFSGSFGDALKETWNRFKFGGTPSGAQQAFYVNLQEIKGIKFGTPNAVQYFDNFYNAELFLRAHGTYSIRIVDPLKFYAEAIPRDATRVHIDEIKEQYQNEFLEALQVSINQMSVDGIRISQVTSKMSELSKYMRDALDAEWLQQRGIEVQAVGIASISYDEQSRQMIDMRNQGAMLQDPTIREGFVQGSVARGIENAGSNPAGAGMAMMGVGMGMQAGGGFMGAAAASNQAQMQQQQQAAQQAQQTGAQQVGAAGGAGAAGAAWVCDCGAQNTGNFCSNCGKPQPTAPAGGAGGFCSNCGAKLPDPKPKFCANCGNALS</sequence>
<organism evidence="2 3">
    <name type="scientific">Mobiluncus curtisii</name>
    <dbReference type="NCBI Taxonomy" id="2051"/>
    <lineage>
        <taxon>Bacteria</taxon>
        <taxon>Bacillati</taxon>
        <taxon>Actinomycetota</taxon>
        <taxon>Actinomycetes</taxon>
        <taxon>Actinomycetales</taxon>
        <taxon>Actinomycetaceae</taxon>
        <taxon>Mobiluncus</taxon>
    </lineage>
</organism>
<proteinExistence type="predicted"/>
<evidence type="ECO:0000259" key="1">
    <source>
        <dbReference type="Pfam" id="PF13421"/>
    </source>
</evidence>
<comment type="caution">
    <text evidence="2">The sequence shown here is derived from an EMBL/GenBank/DDBJ whole genome shotgun (WGS) entry which is preliminary data.</text>
</comment>
<dbReference type="InterPro" id="IPR033880">
    <property type="entry name" value="SPFH_YdjI"/>
</dbReference>
<feature type="domain" description="SPFH" evidence="1">
    <location>
        <begin position="54"/>
        <end position="269"/>
    </location>
</feature>
<dbReference type="CDD" id="cd03408">
    <property type="entry name" value="SPFH_like_u1"/>
    <property type="match status" value="1"/>
</dbReference>
<dbReference type="Gene3D" id="3.30.479.30">
    <property type="entry name" value="Band 7 domain"/>
    <property type="match status" value="1"/>
</dbReference>
<dbReference type="EMBL" id="JABCUI010000002">
    <property type="protein sequence ID" value="NMW87361.1"/>
    <property type="molecule type" value="Genomic_DNA"/>
</dbReference>
<dbReference type="PANTHER" id="PTHR37826:SF2">
    <property type="entry name" value="ZINC-RIBBON DOMAIN-CONTAINING PROTEIN"/>
    <property type="match status" value="1"/>
</dbReference>
<gene>
    <name evidence="2" type="ORF">HHJ67_06285</name>
</gene>
<dbReference type="PANTHER" id="PTHR37826">
    <property type="entry name" value="FLOTILLIN BAND_7_5 DOMAIN PROTEIN"/>
    <property type="match status" value="1"/>
</dbReference>
<dbReference type="Proteomes" id="UP000553981">
    <property type="component" value="Unassembled WGS sequence"/>
</dbReference>
<name>A0A7Y0UHC5_9ACTO</name>
<dbReference type="Pfam" id="PF13421">
    <property type="entry name" value="Band_7_1"/>
    <property type="match status" value="1"/>
</dbReference>
<dbReference type="RefSeq" id="WP_169761500.1">
    <property type="nucleotide sequence ID" value="NZ_JABCUI010000002.1"/>
</dbReference>
<protein>
    <submittedName>
        <fullName evidence="2">Virion core protein</fullName>
    </submittedName>
</protein>
<dbReference type="SUPFAM" id="SSF117892">
    <property type="entry name" value="Band 7/SPFH domain"/>
    <property type="match status" value="1"/>
</dbReference>
<dbReference type="InterPro" id="IPR036013">
    <property type="entry name" value="Band_7/SPFH_dom_sf"/>
</dbReference>
<reference evidence="2 3" key="1">
    <citation type="submission" date="2020-04" db="EMBL/GenBank/DDBJ databases">
        <title>Antimicrobial susceptibility and clonality of vaginal-derived multi-drug resistant Mobiluncus isolates in China.</title>
        <authorList>
            <person name="Zhang X."/>
        </authorList>
    </citation>
    <scope>NUCLEOTIDE SEQUENCE [LARGE SCALE GENOMIC DNA]</scope>
    <source>
        <strain evidence="2 3">19</strain>
    </source>
</reference>
<evidence type="ECO:0000313" key="3">
    <source>
        <dbReference type="Proteomes" id="UP000553981"/>
    </source>
</evidence>
<evidence type="ECO:0000313" key="2">
    <source>
        <dbReference type="EMBL" id="NMW87361.1"/>
    </source>
</evidence>
<accession>A0A7Y0UHC5</accession>
<dbReference type="AlphaFoldDB" id="A0A7Y0UHC5"/>